<evidence type="ECO:0000256" key="1">
    <source>
        <dbReference type="ARBA" id="ARBA00022729"/>
    </source>
</evidence>
<keyword evidence="4" id="KW-0378">Hydrolase</keyword>
<dbReference type="SUPFAM" id="SSF51261">
    <property type="entry name" value="Duplicated hybrid motif"/>
    <property type="match status" value="2"/>
</dbReference>
<evidence type="ECO:0000313" key="4">
    <source>
        <dbReference type="EMBL" id="MFD2590104.1"/>
    </source>
</evidence>
<accession>A0ABW5N5C0</accession>
<dbReference type="EMBL" id="JBHULX010000003">
    <property type="protein sequence ID" value="MFD2590104.1"/>
    <property type="molecule type" value="Genomic_DNA"/>
</dbReference>
<dbReference type="EC" id="3.4.24.-" evidence="4"/>
<keyword evidence="1" id="KW-0732">Signal</keyword>
<gene>
    <name evidence="4" type="ORF">ACFSTE_04630</name>
</gene>
<dbReference type="InterPro" id="IPR016047">
    <property type="entry name" value="M23ase_b-sheet_dom"/>
</dbReference>
<dbReference type="PANTHER" id="PTHR21666">
    <property type="entry name" value="PEPTIDASE-RELATED"/>
    <property type="match status" value="1"/>
</dbReference>
<dbReference type="PANTHER" id="PTHR21666:SF289">
    <property type="entry name" value="L-ALA--D-GLU ENDOPEPTIDASE"/>
    <property type="match status" value="1"/>
</dbReference>
<protein>
    <submittedName>
        <fullName evidence="4">M23 family metallopeptidase</fullName>
        <ecNumber evidence="4">3.4.24.-</ecNumber>
    </submittedName>
</protein>
<dbReference type="CDD" id="cd12797">
    <property type="entry name" value="M23_peptidase"/>
    <property type="match status" value="1"/>
</dbReference>
<feature type="region of interest" description="Disordered" evidence="2">
    <location>
        <begin position="725"/>
        <end position="745"/>
    </location>
</feature>
<dbReference type="RefSeq" id="WP_378255794.1">
    <property type="nucleotide sequence ID" value="NZ_JBHSJV010000001.1"/>
</dbReference>
<keyword evidence="5" id="KW-1185">Reference proteome</keyword>
<dbReference type="InterPro" id="IPR011055">
    <property type="entry name" value="Dup_hybrid_motif"/>
</dbReference>
<sequence>MSQEAEKISNYESEAVQKNKAAMKSKFAERYQRMQDRKNDRGVAPNFNTFVTNAVEKVDLEYTGKNEVLKIRLLDHKGAEIKYGKEIHNDQEYTYEVTKLDEKDTDNIERDLKKVRWCFWIPDIKGFDSKQAKHLITIANNPESKADFLSGNDTAKMNAIKQHGILYAKKEIVEKNGKKTALLKVKFSKWLDGYKIKMEAYLSAKKGKGDTVATRLLTANPEIIAAHWLNAAGRKITYTGYQQEVYLYLKTLGLQGKTLETQVFDQDIHPNPVPRIGTDDQVEWKNNKIKIESREVIKQFKVGNKNRYKEAQQDEAVEENPFIGLYDFKNKIGYNLELYIHIANSEALDIEGVKPKYGQLNLIPEEKIITAFFAETEIEKVQADAPEVKDKKTGKSKLPPKAKVPYYKKVNDGVIGQKIQLVAECANLEGEEVVFKIYEKEPLLVEKGTALPVLQNDAEVTEIKAVVTDGYAVVDLELRQKSDDDFKKWLATLKIDGKPEDRKKTHFWVKTHVEDVEIPINKEFLKRSAFQVISTNWHEPVDDPQIAIYNQHGIKKAKSNTFGLGRGRFHSGLDIFSLEGSNVYACLDAEVFEIQKWASKDKSGYGHNITLKVKNPQELRNRKREYKKAFSTDLDKKSGFDENSKTFLLRYAHLEDILVKKGQFVKAGDIIGKSGVSGIAIGTHDPHLHFNIYSSIKAEKYLVNPAYYVYWKEINDLTEADKKIQEDRKNEKYKPNPIPKLSKLK</sequence>
<dbReference type="Proteomes" id="UP001597459">
    <property type="component" value="Unassembled WGS sequence"/>
</dbReference>
<feature type="compositionally biased region" description="Basic and acidic residues" evidence="2">
    <location>
        <begin position="725"/>
        <end position="734"/>
    </location>
</feature>
<dbReference type="GO" id="GO:0016787">
    <property type="term" value="F:hydrolase activity"/>
    <property type="evidence" value="ECO:0007669"/>
    <property type="project" value="UniProtKB-KW"/>
</dbReference>
<evidence type="ECO:0000313" key="5">
    <source>
        <dbReference type="Proteomes" id="UP001597459"/>
    </source>
</evidence>
<evidence type="ECO:0000256" key="2">
    <source>
        <dbReference type="SAM" id="MobiDB-lite"/>
    </source>
</evidence>
<dbReference type="Pfam" id="PF01551">
    <property type="entry name" value="Peptidase_M23"/>
    <property type="match status" value="1"/>
</dbReference>
<comment type="caution">
    <text evidence="4">The sequence shown here is derived from an EMBL/GenBank/DDBJ whole genome shotgun (WGS) entry which is preliminary data.</text>
</comment>
<proteinExistence type="predicted"/>
<dbReference type="InterPro" id="IPR050570">
    <property type="entry name" value="Cell_wall_metabolism_enzyme"/>
</dbReference>
<organism evidence="4 5">
    <name type="scientific">Aquimarina hainanensis</name>
    <dbReference type="NCBI Taxonomy" id="1578017"/>
    <lineage>
        <taxon>Bacteria</taxon>
        <taxon>Pseudomonadati</taxon>
        <taxon>Bacteroidota</taxon>
        <taxon>Flavobacteriia</taxon>
        <taxon>Flavobacteriales</taxon>
        <taxon>Flavobacteriaceae</taxon>
        <taxon>Aquimarina</taxon>
    </lineage>
</organism>
<dbReference type="Gene3D" id="2.70.70.10">
    <property type="entry name" value="Glucose Permease (Domain IIA)"/>
    <property type="match status" value="1"/>
</dbReference>
<name>A0ABW5N5C0_9FLAO</name>
<reference evidence="5" key="1">
    <citation type="journal article" date="2019" name="Int. J. Syst. Evol. Microbiol.">
        <title>The Global Catalogue of Microorganisms (GCM) 10K type strain sequencing project: providing services to taxonomists for standard genome sequencing and annotation.</title>
        <authorList>
            <consortium name="The Broad Institute Genomics Platform"/>
            <consortium name="The Broad Institute Genome Sequencing Center for Infectious Disease"/>
            <person name="Wu L."/>
            <person name="Ma J."/>
        </authorList>
    </citation>
    <scope>NUCLEOTIDE SEQUENCE [LARGE SCALE GENOMIC DNA]</scope>
    <source>
        <strain evidence="5">KCTC 42423</strain>
    </source>
</reference>
<evidence type="ECO:0000259" key="3">
    <source>
        <dbReference type="Pfam" id="PF01551"/>
    </source>
</evidence>
<feature type="domain" description="M23ase beta-sheet core" evidence="3">
    <location>
        <begin position="645"/>
        <end position="694"/>
    </location>
</feature>